<name>A0ACB9R7W2_9MYRT</name>
<evidence type="ECO:0000313" key="2">
    <source>
        <dbReference type="Proteomes" id="UP001057402"/>
    </source>
</evidence>
<protein>
    <submittedName>
        <fullName evidence="1">Uncharacterized protein</fullName>
    </submittedName>
</protein>
<dbReference type="EMBL" id="CM042883">
    <property type="protein sequence ID" value="KAI4374910.1"/>
    <property type="molecule type" value="Genomic_DNA"/>
</dbReference>
<organism evidence="1 2">
    <name type="scientific">Melastoma candidum</name>
    <dbReference type="NCBI Taxonomy" id="119954"/>
    <lineage>
        <taxon>Eukaryota</taxon>
        <taxon>Viridiplantae</taxon>
        <taxon>Streptophyta</taxon>
        <taxon>Embryophyta</taxon>
        <taxon>Tracheophyta</taxon>
        <taxon>Spermatophyta</taxon>
        <taxon>Magnoliopsida</taxon>
        <taxon>eudicotyledons</taxon>
        <taxon>Gunneridae</taxon>
        <taxon>Pentapetalae</taxon>
        <taxon>rosids</taxon>
        <taxon>malvids</taxon>
        <taxon>Myrtales</taxon>
        <taxon>Melastomataceae</taxon>
        <taxon>Melastomatoideae</taxon>
        <taxon>Melastomateae</taxon>
        <taxon>Melastoma</taxon>
    </lineage>
</organism>
<proteinExistence type="predicted"/>
<dbReference type="Proteomes" id="UP001057402">
    <property type="component" value="Chromosome 4"/>
</dbReference>
<sequence length="292" mass="31789">MSRCFPYKGGAVTAGAIRGTPTEEPIKLQKERLRIHGTEKRSQNKKKRDDNGTSHKPTDVVRVRTIRFVNKGSEAKKLSGGDLPDGKGKSDFLMRISKLKEDSCESVVTEEQGQPISPTSHCSLSITSKDEQTKDASQPIVEKRGSVIRIRLSRKQPGGETSPSKSPAEVVTSSSQDSRGTTNGHGEVASTSAIEPGIGPFRSKSTVLEPEGQYELLLDQWVPMPLGLESDESEDLDWLLGTKSSDGRCSKRLKTGVEGNLPLNTFSGRSWPPQATYLPGAEIHALPYTVLF</sequence>
<keyword evidence="2" id="KW-1185">Reference proteome</keyword>
<accession>A0ACB9R7W2</accession>
<evidence type="ECO:0000313" key="1">
    <source>
        <dbReference type="EMBL" id="KAI4374910.1"/>
    </source>
</evidence>
<reference evidence="2" key="1">
    <citation type="journal article" date="2023" name="Front. Plant Sci.">
        <title>Chromosomal-level genome assembly of Melastoma candidum provides insights into trichome evolution.</title>
        <authorList>
            <person name="Zhong Y."/>
            <person name="Wu W."/>
            <person name="Sun C."/>
            <person name="Zou P."/>
            <person name="Liu Y."/>
            <person name="Dai S."/>
            <person name="Zhou R."/>
        </authorList>
    </citation>
    <scope>NUCLEOTIDE SEQUENCE [LARGE SCALE GENOMIC DNA]</scope>
</reference>
<gene>
    <name evidence="1" type="ORF">MLD38_012846</name>
</gene>
<comment type="caution">
    <text evidence="1">The sequence shown here is derived from an EMBL/GenBank/DDBJ whole genome shotgun (WGS) entry which is preliminary data.</text>
</comment>